<organism evidence="2">
    <name type="scientific">Tanacetum cinerariifolium</name>
    <name type="common">Dalmatian daisy</name>
    <name type="synonym">Chrysanthemum cinerariifolium</name>
    <dbReference type="NCBI Taxonomy" id="118510"/>
    <lineage>
        <taxon>Eukaryota</taxon>
        <taxon>Viridiplantae</taxon>
        <taxon>Streptophyta</taxon>
        <taxon>Embryophyta</taxon>
        <taxon>Tracheophyta</taxon>
        <taxon>Spermatophyta</taxon>
        <taxon>Magnoliopsida</taxon>
        <taxon>eudicotyledons</taxon>
        <taxon>Gunneridae</taxon>
        <taxon>Pentapetalae</taxon>
        <taxon>asterids</taxon>
        <taxon>campanulids</taxon>
        <taxon>Asterales</taxon>
        <taxon>Asteraceae</taxon>
        <taxon>Asteroideae</taxon>
        <taxon>Anthemideae</taxon>
        <taxon>Anthemidinae</taxon>
        <taxon>Tanacetum</taxon>
    </lineage>
</organism>
<evidence type="ECO:0000259" key="1">
    <source>
        <dbReference type="Pfam" id="PF14214"/>
    </source>
</evidence>
<keyword evidence="2" id="KW-0378">Hydrolase</keyword>
<sequence>LRIVVEGTIRGRIICYKTIRWVWKIVLRILRLPPPKVWVTSPRWVISVTKIVLLRSNVSFQQAFDLIFELDETTIGCIHDILRQRDCLDRFCKVSWSFQLCCNRGRGNILNHVQTFTTFDALDNVLSGYGPGCDVPSVGAHLASCCSQITGLYLDVFRKCSDVCVINHAEDAQLYLNVYRKYSQVSGKVPCVQQGIILRGSSAFVRGEGDCLDKRKLQLSDNSDITPVFNSNLVHTDFNYVCGPSVSLPCRIFHANPNAVMITDGGNTQENCQLGSTIGVSNNGCSTSRRVRNVKVRPHLNSVVGVRSTSRRTSHLVLTSGATVDNNSVASGGTSYAYSDLGDCDRRCCYCGASFWYVEHLKGHPHNQAPEYHLCCGGGRIQMQPPREPPEYIKSLFQNKHFMENIWAFNQMFAMTSFGEKIDESINIGRGSYVFKVSGQIYHWIGSLCPPVREPPSQLEHGIVEGLIHFLDAHNELVQLLRTTRDKCKELDIPEFKIRLYNAKCARGYELPTSNTLGAMVFERGISDNADFDVIIQHRDGPPQRPGYYTELTLKSDNGGGRGKRVTMLAYYRYQLHFRLQQYDLLFRGGRLFQQYVIGVSCVVEQNRLDYIRKKQNDIRSDYLSGLYDAISRGERDAYEVGGRIILPTSFTSEIKRFMSEYPHLTASDRADVVCRVFEQKIQALIVFLKEERIFGDVTGDPRIDPEGYDVVSELMMHGPCRARRDTSVSATRNEFQLDNSYVVPYNRHLLLAFRAHINVEYCGRGMLIKYLFKYISKGTDRVFARVSRRIGESSTTATPSRQVIDEIQNYVEGRFVCDHEAYWRILKFEIHRREPAVQILAVHLEDMQRITFRDQDKLESAIDLPGKKNTTLTEWFAFNEANEVGRNLTYLEFPSEFMWYSDKKSWSPQKYSKSSIGRLAAACQALGLLGDEKE</sequence>
<keyword evidence="2" id="KW-0547">Nucleotide-binding</keyword>
<dbReference type="PANTHER" id="PTHR45786">
    <property type="entry name" value="DNA BINDING PROTEIN-LIKE"/>
    <property type="match status" value="1"/>
</dbReference>
<keyword evidence="2" id="KW-0347">Helicase</keyword>
<proteinExistence type="predicted"/>
<dbReference type="EMBL" id="BKCJ010233247">
    <property type="protein sequence ID" value="GEZ02599.1"/>
    <property type="molecule type" value="Genomic_DNA"/>
</dbReference>
<reference evidence="2" key="1">
    <citation type="journal article" date="2019" name="Sci. Rep.">
        <title>Draft genome of Tanacetum cinerariifolium, the natural source of mosquito coil.</title>
        <authorList>
            <person name="Yamashiro T."/>
            <person name="Shiraishi A."/>
            <person name="Satake H."/>
            <person name="Nakayama K."/>
        </authorList>
    </citation>
    <scope>NUCLEOTIDE SEQUENCE</scope>
</reference>
<protein>
    <submittedName>
        <fullName evidence="2">DNA helicase</fullName>
    </submittedName>
</protein>
<name>A0A699I132_TANCI</name>
<dbReference type="AlphaFoldDB" id="A0A699I132"/>
<evidence type="ECO:0000313" key="2">
    <source>
        <dbReference type="EMBL" id="GEZ02599.1"/>
    </source>
</evidence>
<feature type="non-terminal residue" evidence="2">
    <location>
        <position position="1"/>
    </location>
</feature>
<dbReference type="PANTHER" id="PTHR45786:SF74">
    <property type="entry name" value="ATP-DEPENDENT DNA HELICASE"/>
    <property type="match status" value="1"/>
</dbReference>
<gene>
    <name evidence="2" type="ORF">Tci_474572</name>
</gene>
<comment type="caution">
    <text evidence="2">The sequence shown here is derived from an EMBL/GenBank/DDBJ whole genome shotgun (WGS) entry which is preliminary data.</text>
</comment>
<dbReference type="GO" id="GO:0004386">
    <property type="term" value="F:helicase activity"/>
    <property type="evidence" value="ECO:0007669"/>
    <property type="project" value="UniProtKB-KW"/>
</dbReference>
<dbReference type="InterPro" id="IPR025476">
    <property type="entry name" value="Helitron_helicase-like"/>
</dbReference>
<dbReference type="Pfam" id="PF14214">
    <property type="entry name" value="Helitron_like_N"/>
    <property type="match status" value="1"/>
</dbReference>
<accession>A0A699I132</accession>
<feature type="domain" description="Helitron helicase-like" evidence="1">
    <location>
        <begin position="571"/>
        <end position="652"/>
    </location>
</feature>
<keyword evidence="2" id="KW-0067">ATP-binding</keyword>